<evidence type="ECO:0000256" key="1">
    <source>
        <dbReference type="SAM" id="SignalP"/>
    </source>
</evidence>
<reference evidence="3 4" key="1">
    <citation type="journal article" date="2014" name="Nat. Genet.">
        <title>Genome and transcriptome of the porcine whipworm Trichuris suis.</title>
        <authorList>
            <person name="Jex A.R."/>
            <person name="Nejsum P."/>
            <person name="Schwarz E.M."/>
            <person name="Hu L."/>
            <person name="Young N.D."/>
            <person name="Hall R.S."/>
            <person name="Korhonen P.K."/>
            <person name="Liao S."/>
            <person name="Thamsborg S."/>
            <person name="Xia J."/>
            <person name="Xu P."/>
            <person name="Wang S."/>
            <person name="Scheerlinck J.P."/>
            <person name="Hofmann A."/>
            <person name="Sternberg P.W."/>
            <person name="Wang J."/>
            <person name="Gasser R.B."/>
        </authorList>
    </citation>
    <scope>NUCLEOTIDE SEQUENCE [LARGE SCALE GENOMIC DNA]</scope>
    <source>
        <strain evidence="3">DCEP-RM93F</strain>
        <strain evidence="2">DCEP-RM93M</strain>
    </source>
</reference>
<keyword evidence="4" id="KW-1185">Reference proteome</keyword>
<feature type="signal peptide" evidence="1">
    <location>
        <begin position="1"/>
        <end position="23"/>
    </location>
</feature>
<dbReference type="AlphaFoldDB" id="A0A085NF55"/>
<protein>
    <recommendedName>
        <fullName evidence="5">PDZ domain-containing protein</fullName>
    </recommendedName>
</protein>
<evidence type="ECO:0000313" key="3">
    <source>
        <dbReference type="EMBL" id="KFD68101.1"/>
    </source>
</evidence>
<name>A0A085NF55_9BILA</name>
<feature type="chain" id="PRO_5007379634" description="PDZ domain-containing protein" evidence="1">
    <location>
        <begin position="24"/>
        <end position="124"/>
    </location>
</feature>
<dbReference type="EMBL" id="KL363198">
    <property type="protein sequence ID" value="KFD55690.1"/>
    <property type="molecule type" value="Genomic_DNA"/>
</dbReference>
<keyword evidence="1" id="KW-0732">Signal</keyword>
<organism evidence="3">
    <name type="scientific">Trichuris suis</name>
    <name type="common">pig whipworm</name>
    <dbReference type="NCBI Taxonomy" id="68888"/>
    <lineage>
        <taxon>Eukaryota</taxon>
        <taxon>Metazoa</taxon>
        <taxon>Ecdysozoa</taxon>
        <taxon>Nematoda</taxon>
        <taxon>Enoplea</taxon>
        <taxon>Dorylaimia</taxon>
        <taxon>Trichinellida</taxon>
        <taxon>Trichuridae</taxon>
        <taxon>Trichuris</taxon>
    </lineage>
</organism>
<evidence type="ECO:0000313" key="4">
    <source>
        <dbReference type="Proteomes" id="UP000030764"/>
    </source>
</evidence>
<dbReference type="EMBL" id="KL367508">
    <property type="protein sequence ID" value="KFD68101.1"/>
    <property type="molecule type" value="Genomic_DNA"/>
</dbReference>
<proteinExistence type="predicted"/>
<gene>
    <name evidence="2" type="ORF">M513_03438</name>
    <name evidence="3" type="ORF">M514_03438</name>
</gene>
<sequence length="124" mass="13420">MASIENTNLCLCWMKFAIGSTLAHLPPWVMEPSGTLSICNIGHRCVIMTKGEGGFGLTFEGDDQVFVQAVKSGDASKDKPFKFSAAGKQCFAARRENYGDGFQSCQHRFMSTCLSSCINSCASC</sequence>
<dbReference type="Proteomes" id="UP000030764">
    <property type="component" value="Unassembled WGS sequence"/>
</dbReference>
<evidence type="ECO:0000313" key="2">
    <source>
        <dbReference type="EMBL" id="KFD55690.1"/>
    </source>
</evidence>
<dbReference type="Proteomes" id="UP000030758">
    <property type="component" value="Unassembled WGS sequence"/>
</dbReference>
<evidence type="ECO:0008006" key="5">
    <source>
        <dbReference type="Google" id="ProtNLM"/>
    </source>
</evidence>
<accession>A0A085NF55</accession>